<dbReference type="Gene3D" id="1.25.40.20">
    <property type="entry name" value="Ankyrin repeat-containing domain"/>
    <property type="match status" value="1"/>
</dbReference>
<keyword evidence="2" id="KW-1185">Reference proteome</keyword>
<evidence type="ECO:0000313" key="2">
    <source>
        <dbReference type="Proteomes" id="UP000054350"/>
    </source>
</evidence>
<gene>
    <name evidence="1" type="ORF">AMAG_13633</name>
</gene>
<proteinExistence type="predicted"/>
<dbReference type="InterPro" id="IPR036770">
    <property type="entry name" value="Ankyrin_rpt-contain_sf"/>
</dbReference>
<dbReference type="EMBL" id="GG745360">
    <property type="protein sequence ID" value="KNE69250.1"/>
    <property type="molecule type" value="Genomic_DNA"/>
</dbReference>
<reference evidence="2" key="2">
    <citation type="submission" date="2009-11" db="EMBL/GenBank/DDBJ databases">
        <title>The Genome Sequence of Allomyces macrogynus strain ATCC 38327.</title>
        <authorList>
            <consortium name="The Broad Institute Genome Sequencing Platform"/>
            <person name="Russ C."/>
            <person name="Cuomo C."/>
            <person name="Shea T."/>
            <person name="Young S.K."/>
            <person name="Zeng Q."/>
            <person name="Koehrsen M."/>
            <person name="Haas B."/>
            <person name="Borodovsky M."/>
            <person name="Guigo R."/>
            <person name="Alvarado L."/>
            <person name="Berlin A."/>
            <person name="Borenstein D."/>
            <person name="Chen Z."/>
            <person name="Engels R."/>
            <person name="Freedman E."/>
            <person name="Gellesch M."/>
            <person name="Goldberg J."/>
            <person name="Griggs A."/>
            <person name="Gujja S."/>
            <person name="Heiman D."/>
            <person name="Hepburn T."/>
            <person name="Howarth C."/>
            <person name="Jen D."/>
            <person name="Larson L."/>
            <person name="Lewis B."/>
            <person name="Mehta T."/>
            <person name="Park D."/>
            <person name="Pearson M."/>
            <person name="Roberts A."/>
            <person name="Saif S."/>
            <person name="Shenoy N."/>
            <person name="Sisk P."/>
            <person name="Stolte C."/>
            <person name="Sykes S."/>
            <person name="Walk T."/>
            <person name="White J."/>
            <person name="Yandava C."/>
            <person name="Burger G."/>
            <person name="Gray M.W."/>
            <person name="Holland P.W.H."/>
            <person name="King N."/>
            <person name="Lang F.B.F."/>
            <person name="Roger A.J."/>
            <person name="Ruiz-Trillo I."/>
            <person name="Lander E."/>
            <person name="Nusbaum C."/>
        </authorList>
    </citation>
    <scope>NUCLEOTIDE SEQUENCE [LARGE SCALE GENOMIC DNA]</scope>
    <source>
        <strain evidence="2">ATCC 38327</strain>
    </source>
</reference>
<dbReference type="OMA" id="RENGHID"/>
<protein>
    <submittedName>
        <fullName evidence="1">Uncharacterized protein</fullName>
    </submittedName>
</protein>
<reference evidence="1 2" key="1">
    <citation type="submission" date="2009-11" db="EMBL/GenBank/DDBJ databases">
        <title>Annotation of Allomyces macrogynus ATCC 38327.</title>
        <authorList>
            <consortium name="The Broad Institute Genome Sequencing Platform"/>
            <person name="Russ C."/>
            <person name="Cuomo C."/>
            <person name="Burger G."/>
            <person name="Gray M.W."/>
            <person name="Holland P.W.H."/>
            <person name="King N."/>
            <person name="Lang F.B.F."/>
            <person name="Roger A.J."/>
            <person name="Ruiz-Trillo I."/>
            <person name="Young S.K."/>
            <person name="Zeng Q."/>
            <person name="Gargeya S."/>
            <person name="Fitzgerald M."/>
            <person name="Haas B."/>
            <person name="Abouelleil A."/>
            <person name="Alvarado L."/>
            <person name="Arachchi H.M."/>
            <person name="Berlin A."/>
            <person name="Chapman S.B."/>
            <person name="Gearin G."/>
            <person name="Goldberg J."/>
            <person name="Griggs A."/>
            <person name="Gujja S."/>
            <person name="Hansen M."/>
            <person name="Heiman D."/>
            <person name="Howarth C."/>
            <person name="Larimer J."/>
            <person name="Lui A."/>
            <person name="MacDonald P.J.P."/>
            <person name="McCowen C."/>
            <person name="Montmayeur A."/>
            <person name="Murphy C."/>
            <person name="Neiman D."/>
            <person name="Pearson M."/>
            <person name="Priest M."/>
            <person name="Roberts A."/>
            <person name="Saif S."/>
            <person name="Shea T."/>
            <person name="Sisk P."/>
            <person name="Stolte C."/>
            <person name="Sykes S."/>
            <person name="Wortman J."/>
            <person name="Nusbaum C."/>
            <person name="Birren B."/>
        </authorList>
    </citation>
    <scope>NUCLEOTIDE SEQUENCE [LARGE SCALE GENOMIC DNA]</scope>
    <source>
        <strain evidence="1 2">ATCC 38327</strain>
    </source>
</reference>
<organism evidence="1 2">
    <name type="scientific">Allomyces macrogynus (strain ATCC 38327)</name>
    <name type="common">Allomyces javanicus var. macrogynus</name>
    <dbReference type="NCBI Taxonomy" id="578462"/>
    <lineage>
        <taxon>Eukaryota</taxon>
        <taxon>Fungi</taxon>
        <taxon>Fungi incertae sedis</taxon>
        <taxon>Blastocladiomycota</taxon>
        <taxon>Blastocladiomycetes</taxon>
        <taxon>Blastocladiales</taxon>
        <taxon>Blastocladiaceae</taxon>
        <taxon>Allomyces</taxon>
    </lineage>
</organism>
<dbReference type="eggNOG" id="KOG0672">
    <property type="taxonomic scope" value="Eukaryota"/>
</dbReference>
<dbReference type="AlphaFoldDB" id="A0A0L0T3I4"/>
<dbReference type="SUPFAM" id="SSF48403">
    <property type="entry name" value="Ankyrin repeat"/>
    <property type="match status" value="1"/>
</dbReference>
<dbReference type="OrthoDB" id="63159at2759"/>
<sequence length="272" mass="30521">MPHCTPVAASHAGRTDLLAIRKRLGLVLTEPAVPNFRPSICSSALAAATRHGHLAVFDWWFHESKVDLNFPDTILRHASVLESQADDSAVLEWWFKSGLLNPSRHGEKMTVHTCLTVASQKGHVRILECWRSLGLAFIWSEFSANLDAASFAGQVHILDWWVASGLPFRYTKDALKLATRFGQIAVLDWWTKSGLRWEVPDDLGQVIIHSRSKAVVQWWEAHGYCPQLSDADLAEAAREEDFEVLNAQALAQSRENGHIDVVKWRKESGLLL</sequence>
<dbReference type="VEuPathDB" id="FungiDB:AMAG_13633"/>
<accession>A0A0L0T3I4</accession>
<dbReference type="STRING" id="578462.A0A0L0T3I4"/>
<name>A0A0L0T3I4_ALLM3</name>
<evidence type="ECO:0000313" key="1">
    <source>
        <dbReference type="EMBL" id="KNE69250.1"/>
    </source>
</evidence>
<dbReference type="Proteomes" id="UP000054350">
    <property type="component" value="Unassembled WGS sequence"/>
</dbReference>